<sequence>VLTRRTRAPLALRDFAVHCSVRQPQARRWLEFYMAARTHEKMCLAYDSDLRHAKARSQYASHCSPDTQPGSGGGGDESHEDAGSARRAAAHNATMESLARSGQPAQHPTGGGGGGGGDRVSEEVHPLDGLQGGSFRRSRRQSTRMALQIQTSAETIFMRYFRAALDPSLNQGVSGHWQTGDSARERGKMGSLRRMLTQRAGPGRGALGAHGLQTTLDDPYHQGYGVTDSVYGEERLSQGSAMSGDGAAAAAGAARGQLGSTLSLTMSHDYLTTPITAGGSQAGTGQSFLTTRGPGTSRGLGGAFGSGRHHLYYHMPWPPEILTDIEQKLVRDGAALDPELFSEALLYAYDVLDTYYFPIFVADAVSRNVTRDHCVLRVFVAFMLLWFGFALPLALILLDDQPRAHRAWSVVPQLAGWWNMAVGFGGCDLLLAAMRKYQSPLMKEPAAASRRGRDKPQWSLRRKLDDWHRAWFSTRISVDMTATRMVRARSIRWFLGALIMTALSTAILCAVPGTHIFK</sequence>
<proteinExistence type="predicted"/>
<evidence type="ECO:0000313" key="1">
    <source>
        <dbReference type="EMBL" id="KAJ2764159.1"/>
    </source>
</evidence>
<keyword evidence="2" id="KW-1185">Reference proteome</keyword>
<accession>A0ACC1JNM2</accession>
<evidence type="ECO:0000313" key="2">
    <source>
        <dbReference type="Proteomes" id="UP001140234"/>
    </source>
</evidence>
<dbReference type="Proteomes" id="UP001140234">
    <property type="component" value="Unassembled WGS sequence"/>
</dbReference>
<name>A0ACC1JNM2_9FUNG</name>
<reference evidence="1" key="1">
    <citation type="submission" date="2022-07" db="EMBL/GenBank/DDBJ databases">
        <title>Phylogenomic reconstructions and comparative analyses of Kickxellomycotina fungi.</title>
        <authorList>
            <person name="Reynolds N.K."/>
            <person name="Stajich J.E."/>
            <person name="Barry K."/>
            <person name="Grigoriev I.V."/>
            <person name="Crous P."/>
            <person name="Smith M.E."/>
        </authorList>
    </citation>
    <scope>NUCLEOTIDE SEQUENCE</scope>
    <source>
        <strain evidence="1">CBS 109366</strain>
    </source>
</reference>
<gene>
    <name evidence="1" type="ORF">IWQ57_005276</name>
</gene>
<feature type="non-terminal residue" evidence="1">
    <location>
        <position position="1"/>
    </location>
</feature>
<protein>
    <submittedName>
        <fullName evidence="1">Uncharacterized protein</fullName>
    </submittedName>
</protein>
<comment type="caution">
    <text evidence="1">The sequence shown here is derived from an EMBL/GenBank/DDBJ whole genome shotgun (WGS) entry which is preliminary data.</text>
</comment>
<organism evidence="1 2">
    <name type="scientific">Coemansia nantahalensis</name>
    <dbReference type="NCBI Taxonomy" id="2789366"/>
    <lineage>
        <taxon>Eukaryota</taxon>
        <taxon>Fungi</taxon>
        <taxon>Fungi incertae sedis</taxon>
        <taxon>Zoopagomycota</taxon>
        <taxon>Kickxellomycotina</taxon>
        <taxon>Kickxellomycetes</taxon>
        <taxon>Kickxellales</taxon>
        <taxon>Kickxellaceae</taxon>
        <taxon>Coemansia</taxon>
    </lineage>
</organism>
<dbReference type="EMBL" id="JANBUJ010002459">
    <property type="protein sequence ID" value="KAJ2764159.1"/>
    <property type="molecule type" value="Genomic_DNA"/>
</dbReference>